<keyword evidence="2" id="KW-0812">Transmembrane</keyword>
<reference evidence="3 4" key="1">
    <citation type="journal article" date="2018" name="Sci. Rep.">
        <title>Genomic signatures of local adaptation to the degree of environmental predictability in rotifers.</title>
        <authorList>
            <person name="Franch-Gras L."/>
            <person name="Hahn C."/>
            <person name="Garcia-Roger E.M."/>
            <person name="Carmona M.J."/>
            <person name="Serra M."/>
            <person name="Gomez A."/>
        </authorList>
    </citation>
    <scope>NUCLEOTIDE SEQUENCE [LARGE SCALE GENOMIC DNA]</scope>
    <source>
        <strain evidence="3">HYR1</strain>
    </source>
</reference>
<name>A0A3M7QJJ9_BRAPC</name>
<feature type="transmembrane region" description="Helical" evidence="2">
    <location>
        <begin position="578"/>
        <end position="594"/>
    </location>
</feature>
<protein>
    <submittedName>
        <fullName evidence="3">Uncharacterized protein</fullName>
    </submittedName>
</protein>
<organism evidence="3 4">
    <name type="scientific">Brachionus plicatilis</name>
    <name type="common">Marine rotifer</name>
    <name type="synonym">Brachionus muelleri</name>
    <dbReference type="NCBI Taxonomy" id="10195"/>
    <lineage>
        <taxon>Eukaryota</taxon>
        <taxon>Metazoa</taxon>
        <taxon>Spiralia</taxon>
        <taxon>Gnathifera</taxon>
        <taxon>Rotifera</taxon>
        <taxon>Eurotatoria</taxon>
        <taxon>Monogononta</taxon>
        <taxon>Pseudotrocha</taxon>
        <taxon>Ploima</taxon>
        <taxon>Brachionidae</taxon>
        <taxon>Brachionus</taxon>
    </lineage>
</organism>
<gene>
    <name evidence="3" type="ORF">BpHYR1_009958</name>
</gene>
<keyword evidence="4" id="KW-1185">Reference proteome</keyword>
<proteinExistence type="predicted"/>
<feature type="compositionally biased region" description="Low complexity" evidence="1">
    <location>
        <begin position="326"/>
        <end position="353"/>
    </location>
</feature>
<comment type="caution">
    <text evidence="3">The sequence shown here is derived from an EMBL/GenBank/DDBJ whole genome shotgun (WGS) entry which is preliminary data.</text>
</comment>
<keyword evidence="2" id="KW-0472">Membrane</keyword>
<evidence type="ECO:0000256" key="2">
    <source>
        <dbReference type="SAM" id="Phobius"/>
    </source>
</evidence>
<sequence>MSFNYPMFVHNRVPPQNPAFQSSFRAHTISARSNANHDSDYSRFIPDNDYASKTLSNRYSMYNYDFAPEVVLQNKHNFRTKENEKYFSTMTPKVSKSLAKNLNFFSINSEKLAKELKIPKTETSGREKNGSKETSDDSVDKIDAKKTKVPISFIEFNRNSVCLKRKETDNKPNLTSLSTESLIKTYSKKQYDNHGLEHNKYHLNSAYNNIGENFDQIATKMSSLLDKKNAQLKKSEFSYNKFMYYNRLEEQYSSDNSEDKVDNLENLKNFFPRPSSLYYDSGICADGSNSTYIKGLRKCDAPNLEEKTFTENTVINNGSSESAKNSLPSNRTSSSSISSDLSSSSHFSSSFSSCSKQRNRMNAMFKSMNLKNPSRLNQNTFRTSFRETSKKIDLPIINLNDTKNSEIKYSNVAQSKSKIETSRADFTPHLFNKVNLLKNGKPIIRNTKVPPLPQINYNTNVCIGKNSQIQNADLNHNSSDSMHKTSLDRYKKNSSIFLSNLNSDVENFANSRHSRLRNSTNSCNKPTSNIKNNVIKIIDQTSGCEKIRVVSKSEKRCIALNDFIGLYSENLNLIKTDWGYSIFVFVFVALVILFY</sequence>
<evidence type="ECO:0000313" key="3">
    <source>
        <dbReference type="EMBL" id="RNA11145.1"/>
    </source>
</evidence>
<feature type="compositionally biased region" description="Polar residues" evidence="1">
    <location>
        <begin position="311"/>
        <end position="325"/>
    </location>
</feature>
<dbReference type="EMBL" id="REGN01006037">
    <property type="protein sequence ID" value="RNA11145.1"/>
    <property type="molecule type" value="Genomic_DNA"/>
</dbReference>
<keyword evidence="2" id="KW-1133">Transmembrane helix</keyword>
<accession>A0A3M7QJJ9</accession>
<feature type="region of interest" description="Disordered" evidence="1">
    <location>
        <begin position="118"/>
        <end position="141"/>
    </location>
</feature>
<feature type="region of interest" description="Disordered" evidence="1">
    <location>
        <begin position="311"/>
        <end position="353"/>
    </location>
</feature>
<dbReference type="AlphaFoldDB" id="A0A3M7QJJ9"/>
<dbReference type="Proteomes" id="UP000276133">
    <property type="component" value="Unassembled WGS sequence"/>
</dbReference>
<evidence type="ECO:0000313" key="4">
    <source>
        <dbReference type="Proteomes" id="UP000276133"/>
    </source>
</evidence>
<evidence type="ECO:0000256" key="1">
    <source>
        <dbReference type="SAM" id="MobiDB-lite"/>
    </source>
</evidence>